<evidence type="ECO:0000256" key="3">
    <source>
        <dbReference type="ARBA" id="ARBA00022737"/>
    </source>
</evidence>
<evidence type="ECO:0000256" key="2">
    <source>
        <dbReference type="ARBA" id="ARBA00022723"/>
    </source>
</evidence>
<dbReference type="PROSITE" id="PS51379">
    <property type="entry name" value="4FE4S_FER_2"/>
    <property type="match status" value="3"/>
</dbReference>
<dbReference type="GO" id="GO:0046872">
    <property type="term" value="F:metal ion binding"/>
    <property type="evidence" value="ECO:0007669"/>
    <property type="project" value="UniProtKB-KW"/>
</dbReference>
<feature type="domain" description="4Fe-4S ferredoxin-type" evidence="6">
    <location>
        <begin position="3"/>
        <end position="22"/>
    </location>
</feature>
<name>A0A427UYW9_9ENTR</name>
<keyword evidence="2" id="KW-0479">Metal-binding</keyword>
<feature type="domain" description="4Fe-4S ferredoxin-type" evidence="6">
    <location>
        <begin position="79"/>
        <end position="108"/>
    </location>
</feature>
<reference evidence="7 8" key="1">
    <citation type="submission" date="2018-10" db="EMBL/GenBank/DDBJ databases">
        <title>Transmission dynamics of multidrug resistant bacteria on intensive care unit surfaces.</title>
        <authorList>
            <person name="D'Souza A.W."/>
            <person name="Potter R.F."/>
            <person name="Wallace M."/>
            <person name="Shupe A."/>
            <person name="Patel S."/>
            <person name="Sun S."/>
            <person name="Gul D."/>
            <person name="Kwon J.H."/>
            <person name="Andleeb S."/>
            <person name="Burnham C.-A.D."/>
            <person name="Dantas G."/>
        </authorList>
    </citation>
    <scope>NUCLEOTIDE SEQUENCE [LARGE SCALE GENOMIC DNA]</scope>
    <source>
        <strain evidence="7 8">AS_373</strain>
    </source>
</reference>
<proteinExistence type="predicted"/>
<dbReference type="RefSeq" id="WP_125293861.1">
    <property type="nucleotide sequence ID" value="NZ_JAPTZM010000006.1"/>
</dbReference>
<comment type="caution">
    <text evidence="7">The sequence shown here is derived from an EMBL/GenBank/DDBJ whole genome shotgun (WGS) entry which is preliminary data.</text>
</comment>
<dbReference type="Pfam" id="PF12837">
    <property type="entry name" value="Fer4_6"/>
    <property type="match status" value="1"/>
</dbReference>
<dbReference type="SUPFAM" id="SSF54862">
    <property type="entry name" value="4Fe-4S ferredoxins"/>
    <property type="match status" value="1"/>
</dbReference>
<evidence type="ECO:0000313" key="8">
    <source>
        <dbReference type="Proteomes" id="UP000275331"/>
    </source>
</evidence>
<keyword evidence="4" id="KW-0408">Iron</keyword>
<sequence>MNRFIFADSNKCIGCRTCEIACVMAHGDGDIAQITQYPFSPRIHVVKGFNVSTAVICCQCEDAPCATVCPNAAITRRNDFIYVDQQKCIGCKTCVVACPYGTMDVVTKVMVNDDRALSSGLNTRAQANKCDLCHTRDIGPACVEVCPTNALVVMDRNVVDQMVQEKRRRAALDTSVSGSFLNF</sequence>
<keyword evidence="5" id="KW-0411">Iron-sulfur</keyword>
<dbReference type="PANTHER" id="PTHR42859">
    <property type="entry name" value="OXIDOREDUCTASE"/>
    <property type="match status" value="1"/>
</dbReference>
<evidence type="ECO:0000256" key="5">
    <source>
        <dbReference type="ARBA" id="ARBA00023014"/>
    </source>
</evidence>
<dbReference type="Gene3D" id="3.30.70.20">
    <property type="match status" value="2"/>
</dbReference>
<accession>A0A427UYW9</accession>
<dbReference type="AlphaFoldDB" id="A0A427UYW9"/>
<evidence type="ECO:0000259" key="6">
    <source>
        <dbReference type="PROSITE" id="PS51379"/>
    </source>
</evidence>
<dbReference type="InterPro" id="IPR017896">
    <property type="entry name" value="4Fe4S_Fe-S-bd"/>
</dbReference>
<dbReference type="OrthoDB" id="9779457at2"/>
<protein>
    <submittedName>
        <fullName evidence="7">Electron transport protein HydN</fullName>
    </submittedName>
</protein>
<dbReference type="CDD" id="cd10554">
    <property type="entry name" value="HycB_like"/>
    <property type="match status" value="1"/>
</dbReference>
<organism evidence="7 8">
    <name type="scientific">Atlantibacter subterraneus</name>
    <dbReference type="NCBI Taxonomy" id="255519"/>
    <lineage>
        <taxon>Bacteria</taxon>
        <taxon>Pseudomonadati</taxon>
        <taxon>Pseudomonadota</taxon>
        <taxon>Gammaproteobacteria</taxon>
        <taxon>Enterobacterales</taxon>
        <taxon>Enterobacteriaceae</taxon>
        <taxon>Atlantibacter</taxon>
    </lineage>
</organism>
<keyword evidence="1" id="KW-0004">4Fe-4S</keyword>
<dbReference type="NCBIfam" id="NF007658">
    <property type="entry name" value="PRK10330.1"/>
    <property type="match status" value="1"/>
</dbReference>
<evidence type="ECO:0000313" key="7">
    <source>
        <dbReference type="EMBL" id="RSE25660.1"/>
    </source>
</evidence>
<dbReference type="Proteomes" id="UP000275331">
    <property type="component" value="Unassembled WGS sequence"/>
</dbReference>
<dbReference type="InterPro" id="IPR017900">
    <property type="entry name" value="4Fe4S_Fe_S_CS"/>
</dbReference>
<dbReference type="PANTHER" id="PTHR42859:SF17">
    <property type="entry name" value="ELECTRON TRANSPORT PROTEIN HYDN-RELATED"/>
    <property type="match status" value="1"/>
</dbReference>
<keyword evidence="3" id="KW-0677">Repeat</keyword>
<dbReference type="PROSITE" id="PS00198">
    <property type="entry name" value="4FE4S_FER_1"/>
    <property type="match status" value="1"/>
</dbReference>
<dbReference type="InterPro" id="IPR050294">
    <property type="entry name" value="RnfB_subfamily"/>
</dbReference>
<gene>
    <name evidence="7" type="primary">hydN</name>
    <name evidence="7" type="ORF">EGT71_12060</name>
</gene>
<dbReference type="EMBL" id="RHXB01000007">
    <property type="protein sequence ID" value="RSE25660.1"/>
    <property type="molecule type" value="Genomic_DNA"/>
</dbReference>
<evidence type="ECO:0000256" key="1">
    <source>
        <dbReference type="ARBA" id="ARBA00022485"/>
    </source>
</evidence>
<evidence type="ECO:0000256" key="4">
    <source>
        <dbReference type="ARBA" id="ARBA00023004"/>
    </source>
</evidence>
<feature type="domain" description="4Fe-4S ferredoxin-type" evidence="6">
    <location>
        <begin position="123"/>
        <end position="156"/>
    </location>
</feature>
<dbReference type="GO" id="GO:0051539">
    <property type="term" value="F:4 iron, 4 sulfur cluster binding"/>
    <property type="evidence" value="ECO:0007669"/>
    <property type="project" value="UniProtKB-KW"/>
</dbReference>